<comment type="caution">
    <text evidence="1">The sequence shown here is derived from an EMBL/GenBank/DDBJ whole genome shotgun (WGS) entry which is preliminary data.</text>
</comment>
<dbReference type="PANTHER" id="PTHR31296:SF1">
    <property type="entry name" value="MITOCHONDRIAL PROTEIN C2ORF69"/>
    <property type="match status" value="1"/>
</dbReference>
<dbReference type="EMBL" id="JAUJYO010000010">
    <property type="protein sequence ID" value="KAK1306938.1"/>
    <property type="molecule type" value="Genomic_DNA"/>
</dbReference>
<dbReference type="Proteomes" id="UP001180020">
    <property type="component" value="Unassembled WGS sequence"/>
</dbReference>
<reference evidence="1" key="2">
    <citation type="submission" date="2023-06" db="EMBL/GenBank/DDBJ databases">
        <authorList>
            <person name="Ma L."/>
            <person name="Liu K.-W."/>
            <person name="Li Z."/>
            <person name="Hsiao Y.-Y."/>
            <person name="Qi Y."/>
            <person name="Fu T."/>
            <person name="Tang G."/>
            <person name="Zhang D."/>
            <person name="Sun W.-H."/>
            <person name="Liu D.-K."/>
            <person name="Li Y."/>
            <person name="Chen G.-Z."/>
            <person name="Liu X.-D."/>
            <person name="Liao X.-Y."/>
            <person name="Jiang Y.-T."/>
            <person name="Yu X."/>
            <person name="Hao Y."/>
            <person name="Huang J."/>
            <person name="Zhao X.-W."/>
            <person name="Ke S."/>
            <person name="Chen Y.-Y."/>
            <person name="Wu W.-L."/>
            <person name="Hsu J.-L."/>
            <person name="Lin Y.-F."/>
            <person name="Huang M.-D."/>
            <person name="Li C.-Y."/>
            <person name="Huang L."/>
            <person name="Wang Z.-W."/>
            <person name="Zhao X."/>
            <person name="Zhong W.-Y."/>
            <person name="Peng D.-H."/>
            <person name="Ahmad S."/>
            <person name="Lan S."/>
            <person name="Zhang J.-S."/>
            <person name="Tsai W.-C."/>
            <person name="Van De Peer Y."/>
            <person name="Liu Z.-J."/>
        </authorList>
    </citation>
    <scope>NUCLEOTIDE SEQUENCE</scope>
    <source>
        <strain evidence="1">CP</strain>
        <tissue evidence="1">Leaves</tissue>
    </source>
</reference>
<dbReference type="AlphaFoldDB" id="A0AAV9E3W6"/>
<protein>
    <submittedName>
        <fullName evidence="1">Uncharacterized protein</fullName>
    </submittedName>
</protein>
<organism evidence="1 2">
    <name type="scientific">Acorus calamus</name>
    <name type="common">Sweet flag</name>
    <dbReference type="NCBI Taxonomy" id="4465"/>
    <lineage>
        <taxon>Eukaryota</taxon>
        <taxon>Viridiplantae</taxon>
        <taxon>Streptophyta</taxon>
        <taxon>Embryophyta</taxon>
        <taxon>Tracheophyta</taxon>
        <taxon>Spermatophyta</taxon>
        <taxon>Magnoliopsida</taxon>
        <taxon>Liliopsida</taxon>
        <taxon>Acoraceae</taxon>
        <taxon>Acorus</taxon>
    </lineage>
</organism>
<proteinExistence type="predicted"/>
<dbReference type="InterPro" id="IPR018881">
    <property type="entry name" value="C2orf69_mit"/>
</dbReference>
<accession>A0AAV9E3W6</accession>
<keyword evidence="2" id="KW-1185">Reference proteome</keyword>
<evidence type="ECO:0000313" key="1">
    <source>
        <dbReference type="EMBL" id="KAK1306938.1"/>
    </source>
</evidence>
<reference evidence="1" key="1">
    <citation type="journal article" date="2023" name="Nat. Commun.">
        <title>Diploid and tetraploid genomes of Acorus and the evolution of monocots.</title>
        <authorList>
            <person name="Ma L."/>
            <person name="Liu K.W."/>
            <person name="Li Z."/>
            <person name="Hsiao Y.Y."/>
            <person name="Qi Y."/>
            <person name="Fu T."/>
            <person name="Tang G.D."/>
            <person name="Zhang D."/>
            <person name="Sun W.H."/>
            <person name="Liu D.K."/>
            <person name="Li Y."/>
            <person name="Chen G.Z."/>
            <person name="Liu X.D."/>
            <person name="Liao X.Y."/>
            <person name="Jiang Y.T."/>
            <person name="Yu X."/>
            <person name="Hao Y."/>
            <person name="Huang J."/>
            <person name="Zhao X.W."/>
            <person name="Ke S."/>
            <person name="Chen Y.Y."/>
            <person name="Wu W.L."/>
            <person name="Hsu J.L."/>
            <person name="Lin Y.F."/>
            <person name="Huang M.D."/>
            <person name="Li C.Y."/>
            <person name="Huang L."/>
            <person name="Wang Z.W."/>
            <person name="Zhao X."/>
            <person name="Zhong W.Y."/>
            <person name="Peng D.H."/>
            <person name="Ahmad S."/>
            <person name="Lan S."/>
            <person name="Zhang J.S."/>
            <person name="Tsai W.C."/>
            <person name="Van de Peer Y."/>
            <person name="Liu Z.J."/>
        </authorList>
    </citation>
    <scope>NUCLEOTIDE SEQUENCE</scope>
    <source>
        <strain evidence="1">CP</strain>
    </source>
</reference>
<evidence type="ECO:0000313" key="2">
    <source>
        <dbReference type="Proteomes" id="UP001180020"/>
    </source>
</evidence>
<gene>
    <name evidence="1" type="ORF">QJS10_CPA10g00958</name>
</gene>
<sequence length="145" mass="16285">MNQWPSGTLQGISVECRLEVDACAGAIKGSTKDSPRLQQVHIIPAFKESFLLSISNMHYVDVGLNSPGAYLTDHAVIKKIAEHLAPSVREIHIAIHGTPRQWCSSDCPWIRKEKDRLVQLLQEDPYDFITKDSNSCSVWRAETKI</sequence>
<dbReference type="GO" id="GO:0005739">
    <property type="term" value="C:mitochondrion"/>
    <property type="evidence" value="ECO:0007669"/>
    <property type="project" value="TreeGrafter"/>
</dbReference>
<dbReference type="PANTHER" id="PTHR31296">
    <property type="entry name" value="UPF0565 PROTEIN C2ORF69"/>
    <property type="match status" value="1"/>
</dbReference>
<dbReference type="Pfam" id="PF10561">
    <property type="entry name" value="C2orf69"/>
    <property type="match status" value="1"/>
</dbReference>
<name>A0AAV9E3W6_ACOCL</name>